<accession>A0A917Y952</accession>
<gene>
    <name evidence="1" type="ORF">GCM10011579_055370</name>
</gene>
<dbReference type="EMBL" id="BMMM01000010">
    <property type="protein sequence ID" value="GGN75367.1"/>
    <property type="molecule type" value="Genomic_DNA"/>
</dbReference>
<comment type="caution">
    <text evidence="1">The sequence shown here is derived from an EMBL/GenBank/DDBJ whole genome shotgun (WGS) entry which is preliminary data.</text>
</comment>
<keyword evidence="2" id="KW-1185">Reference proteome</keyword>
<reference evidence="1 2" key="1">
    <citation type="journal article" date="2014" name="Int. J. Syst. Evol. Microbiol.">
        <title>Complete genome sequence of Corynebacterium casei LMG S-19264T (=DSM 44701T), isolated from a smear-ripened cheese.</title>
        <authorList>
            <consortium name="US DOE Joint Genome Institute (JGI-PGF)"/>
            <person name="Walter F."/>
            <person name="Albersmeier A."/>
            <person name="Kalinowski J."/>
            <person name="Ruckert C."/>
        </authorList>
    </citation>
    <scope>NUCLEOTIDE SEQUENCE [LARGE SCALE GENOMIC DNA]</scope>
    <source>
        <strain evidence="1 2">CGMCC 4.7111</strain>
    </source>
</reference>
<protein>
    <submittedName>
        <fullName evidence="1">Uncharacterized protein</fullName>
    </submittedName>
</protein>
<organism evidence="1 2">
    <name type="scientific">Streptomyces albiflavescens</name>
    <dbReference type="NCBI Taxonomy" id="1623582"/>
    <lineage>
        <taxon>Bacteria</taxon>
        <taxon>Bacillati</taxon>
        <taxon>Actinomycetota</taxon>
        <taxon>Actinomycetes</taxon>
        <taxon>Kitasatosporales</taxon>
        <taxon>Streptomycetaceae</taxon>
        <taxon>Streptomyces</taxon>
    </lineage>
</organism>
<name>A0A917Y952_9ACTN</name>
<sequence length="59" mass="6530">MRLAQVEQDAHPRDEAADKVGHVISSDQLVATPRDGSIRRRGLSRINPTAVYCRMSGKL</sequence>
<evidence type="ECO:0000313" key="1">
    <source>
        <dbReference type="EMBL" id="GGN75367.1"/>
    </source>
</evidence>
<dbReference type="Proteomes" id="UP000600365">
    <property type="component" value="Unassembled WGS sequence"/>
</dbReference>
<evidence type="ECO:0000313" key="2">
    <source>
        <dbReference type="Proteomes" id="UP000600365"/>
    </source>
</evidence>
<proteinExistence type="predicted"/>
<dbReference type="AlphaFoldDB" id="A0A917Y952"/>